<evidence type="ECO:0000256" key="3">
    <source>
        <dbReference type="ARBA" id="ARBA00022764"/>
    </source>
</evidence>
<evidence type="ECO:0000256" key="2">
    <source>
        <dbReference type="ARBA" id="ARBA00022729"/>
    </source>
</evidence>
<sequence length="340" mass="36091">MTHLGRLLATSILALAPSALFAQTELIFSSFLPPHDDLHQIGVVEFAEAIEKESGGTIDVTIPDTSLAPSDRQYEMVRDGVADMALISSGTVRQLVALNQLSDLPGMSPSSRAASIALWETYNKYFLPLDEFKGVKVLAVRALPGRQVLVVNGKPIESVDGFAGVKLWSPPGRLTQVAGLIGAVPVNSEFPELFEYVSKGTVDAVIITPASAAGARILDKATSYTKVPGGLGSLSHSVVISQERWDALDADQQAAVLRAAEGLSARLGESQDAGEAEVAEIVAKLPMTELTGDQQAKLDALFAGVVDQWKAAAQEKGLADPDEVIAFYKSVLDRELAVQQ</sequence>
<dbReference type="Proteomes" id="UP000826300">
    <property type="component" value="Chromosome"/>
</dbReference>
<protein>
    <submittedName>
        <fullName evidence="5">TRAP transporter substrate-binding protein DctP</fullName>
    </submittedName>
</protein>
<dbReference type="PANTHER" id="PTHR33376">
    <property type="match status" value="1"/>
</dbReference>
<dbReference type="AlphaFoldDB" id="A0A8G1ECY4"/>
<evidence type="ECO:0000256" key="1">
    <source>
        <dbReference type="ARBA" id="ARBA00004418"/>
    </source>
</evidence>
<feature type="signal peptide" evidence="4">
    <location>
        <begin position="1"/>
        <end position="22"/>
    </location>
</feature>
<gene>
    <name evidence="5" type="primary">dctP</name>
    <name evidence="5" type="ORF">JO391_17965</name>
</gene>
<dbReference type="RefSeq" id="WP_220661801.1">
    <property type="nucleotide sequence ID" value="NZ_CP069370.1"/>
</dbReference>
<dbReference type="InterPro" id="IPR038404">
    <property type="entry name" value="TRAP_DctP_sf"/>
</dbReference>
<keyword evidence="6" id="KW-1185">Reference proteome</keyword>
<comment type="subcellular location">
    <subcellularLocation>
        <location evidence="1">Periplasm</location>
    </subcellularLocation>
</comment>
<dbReference type="Pfam" id="PF03480">
    <property type="entry name" value="DctP"/>
    <property type="match status" value="1"/>
</dbReference>
<dbReference type="EMBL" id="CP069370">
    <property type="protein sequence ID" value="QYZ69583.1"/>
    <property type="molecule type" value="Genomic_DNA"/>
</dbReference>
<dbReference type="KEGG" id="nsm:JO391_17965"/>
<dbReference type="GO" id="GO:0055085">
    <property type="term" value="P:transmembrane transport"/>
    <property type="evidence" value="ECO:0007669"/>
    <property type="project" value="InterPro"/>
</dbReference>
<dbReference type="GO" id="GO:0042597">
    <property type="term" value="C:periplasmic space"/>
    <property type="evidence" value="ECO:0007669"/>
    <property type="project" value="UniProtKB-SubCell"/>
</dbReference>
<dbReference type="Gene3D" id="3.40.190.170">
    <property type="entry name" value="Bacterial extracellular solute-binding protein, family 7"/>
    <property type="match status" value="1"/>
</dbReference>
<evidence type="ECO:0000313" key="5">
    <source>
        <dbReference type="EMBL" id="QYZ69583.1"/>
    </source>
</evidence>
<evidence type="ECO:0000256" key="4">
    <source>
        <dbReference type="SAM" id="SignalP"/>
    </source>
</evidence>
<keyword evidence="3" id="KW-0574">Periplasm</keyword>
<keyword evidence="2 4" id="KW-0732">Signal</keyword>
<accession>A0A8G1ECY4</accession>
<organism evidence="5 6">
    <name type="scientific">Neotabrizicola shimadae</name>
    <dbReference type="NCBI Taxonomy" id="2807096"/>
    <lineage>
        <taxon>Bacteria</taxon>
        <taxon>Pseudomonadati</taxon>
        <taxon>Pseudomonadota</taxon>
        <taxon>Alphaproteobacteria</taxon>
        <taxon>Rhodobacterales</taxon>
        <taxon>Paracoccaceae</taxon>
        <taxon>Neotabrizicola</taxon>
    </lineage>
</organism>
<dbReference type="PANTHER" id="PTHR33376:SF15">
    <property type="entry name" value="BLL6794 PROTEIN"/>
    <property type="match status" value="1"/>
</dbReference>
<feature type="chain" id="PRO_5034368762" evidence="4">
    <location>
        <begin position="23"/>
        <end position="340"/>
    </location>
</feature>
<dbReference type="InterPro" id="IPR018389">
    <property type="entry name" value="DctP_fam"/>
</dbReference>
<dbReference type="NCBIfam" id="NF037995">
    <property type="entry name" value="TRAP_S1"/>
    <property type="match status" value="1"/>
</dbReference>
<proteinExistence type="predicted"/>
<evidence type="ECO:0000313" key="6">
    <source>
        <dbReference type="Proteomes" id="UP000826300"/>
    </source>
</evidence>
<reference evidence="5" key="1">
    <citation type="submission" date="2021-02" db="EMBL/GenBank/DDBJ databases">
        <title>Rhodobacter shimadae sp. nov., an aerobic anoxygenic phototrophic bacterium isolated from a hot spring.</title>
        <authorList>
            <person name="Muramatsu S."/>
            <person name="Haruta S."/>
            <person name="Hirose S."/>
            <person name="Hanada S."/>
        </authorList>
    </citation>
    <scope>NUCLEOTIDE SEQUENCE</scope>
    <source>
        <strain evidence="5">N10</strain>
    </source>
</reference>
<name>A0A8G1ECY4_9RHOB</name>